<gene>
    <name evidence="7" type="ORF">HNR38_002308</name>
</gene>
<keyword evidence="8" id="KW-1185">Reference proteome</keyword>
<protein>
    <recommendedName>
        <fullName evidence="6">SURF1-like protein</fullName>
    </recommendedName>
</protein>
<dbReference type="PROSITE" id="PS50895">
    <property type="entry name" value="SURF1"/>
    <property type="match status" value="1"/>
</dbReference>
<dbReference type="RefSeq" id="WP_183704184.1">
    <property type="nucleotide sequence ID" value="NZ_JACHFE010000005.1"/>
</dbReference>
<accession>A0A840U7W1</accession>
<dbReference type="CDD" id="cd06662">
    <property type="entry name" value="SURF1"/>
    <property type="match status" value="1"/>
</dbReference>
<comment type="subcellular location">
    <subcellularLocation>
        <location evidence="6">Cell membrane</location>
        <topology evidence="6">Multi-pass membrane protein</topology>
    </subcellularLocation>
    <subcellularLocation>
        <location evidence="1">Membrane</location>
    </subcellularLocation>
</comment>
<keyword evidence="5" id="KW-0472">Membrane</keyword>
<sequence>MAGYWRFDWRLLLFSGLLFPLLVGLGIWQLGRAHEKEALLAAWKEPANDWPWAEVANNPWKVGQPVTVTGRYVGPSWLLDNRTRDGRAGYEVLTLFQPESGPVVLINRGWLAAPRSRDQLPGFSTPQGRLTLSGRLDDYPEPPVLAQTPAPESGWPRRVQALPRKAVARQVAAPAPMAVQLADSEQPGAFRADRQPDIMGPGTHYGYAAQWFAMAVALTTLTVVASYRRTGADNDNDNG</sequence>
<dbReference type="GO" id="GO:0005886">
    <property type="term" value="C:plasma membrane"/>
    <property type="evidence" value="ECO:0007669"/>
    <property type="project" value="UniProtKB-SubCell"/>
</dbReference>
<dbReference type="AlphaFoldDB" id="A0A840U7W1"/>
<dbReference type="InterPro" id="IPR045214">
    <property type="entry name" value="Surf1/Surf4"/>
</dbReference>
<evidence type="ECO:0000256" key="5">
    <source>
        <dbReference type="ARBA" id="ARBA00023136"/>
    </source>
</evidence>
<name>A0A840U7W1_9GAMM</name>
<evidence type="ECO:0000256" key="3">
    <source>
        <dbReference type="ARBA" id="ARBA00022692"/>
    </source>
</evidence>
<dbReference type="InterPro" id="IPR002994">
    <property type="entry name" value="Surf1/Shy1"/>
</dbReference>
<dbReference type="PANTHER" id="PTHR23427:SF2">
    <property type="entry name" value="SURFEIT LOCUS PROTEIN 1"/>
    <property type="match status" value="1"/>
</dbReference>
<evidence type="ECO:0000256" key="4">
    <source>
        <dbReference type="ARBA" id="ARBA00022989"/>
    </source>
</evidence>
<dbReference type="Pfam" id="PF02104">
    <property type="entry name" value="SURF1"/>
    <property type="match status" value="1"/>
</dbReference>
<proteinExistence type="inferred from homology"/>
<evidence type="ECO:0000313" key="7">
    <source>
        <dbReference type="EMBL" id="MBB5321814.1"/>
    </source>
</evidence>
<evidence type="ECO:0000256" key="6">
    <source>
        <dbReference type="RuleBase" id="RU363076"/>
    </source>
</evidence>
<evidence type="ECO:0000256" key="2">
    <source>
        <dbReference type="ARBA" id="ARBA00007165"/>
    </source>
</evidence>
<keyword evidence="4" id="KW-1133">Transmembrane helix</keyword>
<evidence type="ECO:0000313" key="8">
    <source>
        <dbReference type="Proteomes" id="UP000591735"/>
    </source>
</evidence>
<dbReference type="EMBL" id="JACHFE010000005">
    <property type="protein sequence ID" value="MBB5321814.1"/>
    <property type="molecule type" value="Genomic_DNA"/>
</dbReference>
<evidence type="ECO:0000256" key="1">
    <source>
        <dbReference type="ARBA" id="ARBA00004370"/>
    </source>
</evidence>
<keyword evidence="6" id="KW-1003">Cell membrane</keyword>
<dbReference type="PANTHER" id="PTHR23427">
    <property type="entry name" value="SURFEIT LOCUS PROTEIN"/>
    <property type="match status" value="1"/>
</dbReference>
<dbReference type="Proteomes" id="UP000591735">
    <property type="component" value="Unassembled WGS sequence"/>
</dbReference>
<comment type="similarity">
    <text evidence="2 6">Belongs to the SURF1 family.</text>
</comment>
<organism evidence="7 8">
    <name type="scientific">Marinobacter oulmenensis</name>
    <dbReference type="NCBI Taxonomy" id="643747"/>
    <lineage>
        <taxon>Bacteria</taxon>
        <taxon>Pseudomonadati</taxon>
        <taxon>Pseudomonadota</taxon>
        <taxon>Gammaproteobacteria</taxon>
        <taxon>Pseudomonadales</taxon>
        <taxon>Marinobacteraceae</taxon>
        <taxon>Marinobacter</taxon>
    </lineage>
</organism>
<keyword evidence="3" id="KW-0812">Transmembrane</keyword>
<comment type="caution">
    <text evidence="7">The sequence shown here is derived from an EMBL/GenBank/DDBJ whole genome shotgun (WGS) entry which is preliminary data.</text>
</comment>
<reference evidence="7 8" key="1">
    <citation type="submission" date="2020-08" db="EMBL/GenBank/DDBJ databases">
        <title>Genomic Encyclopedia of Type Strains, Phase IV (KMG-IV): sequencing the most valuable type-strain genomes for metagenomic binning, comparative biology and taxonomic classification.</title>
        <authorList>
            <person name="Goeker M."/>
        </authorList>
    </citation>
    <scope>NUCLEOTIDE SEQUENCE [LARGE SCALE GENOMIC DNA]</scope>
    <source>
        <strain evidence="7 8">DSM 22359</strain>
    </source>
</reference>